<organism evidence="1 2">
    <name type="scientific">Adiantum capillus-veneris</name>
    <name type="common">Maidenhair fern</name>
    <dbReference type="NCBI Taxonomy" id="13818"/>
    <lineage>
        <taxon>Eukaryota</taxon>
        <taxon>Viridiplantae</taxon>
        <taxon>Streptophyta</taxon>
        <taxon>Embryophyta</taxon>
        <taxon>Tracheophyta</taxon>
        <taxon>Polypodiopsida</taxon>
        <taxon>Polypodiidae</taxon>
        <taxon>Polypodiales</taxon>
        <taxon>Pteridineae</taxon>
        <taxon>Pteridaceae</taxon>
        <taxon>Vittarioideae</taxon>
        <taxon>Adiantum</taxon>
    </lineage>
</organism>
<reference evidence="1" key="1">
    <citation type="submission" date="2021-01" db="EMBL/GenBank/DDBJ databases">
        <title>Adiantum capillus-veneris genome.</title>
        <authorList>
            <person name="Fang Y."/>
            <person name="Liao Q."/>
        </authorList>
    </citation>
    <scope>NUCLEOTIDE SEQUENCE</scope>
    <source>
        <strain evidence="1">H3</strain>
        <tissue evidence="1">Leaf</tissue>
    </source>
</reference>
<accession>A0A9D4UF02</accession>
<dbReference type="EMBL" id="JABFUD020000018">
    <property type="protein sequence ID" value="KAI5066462.1"/>
    <property type="molecule type" value="Genomic_DNA"/>
</dbReference>
<dbReference type="Proteomes" id="UP000886520">
    <property type="component" value="Chromosome 18"/>
</dbReference>
<evidence type="ECO:0000313" key="1">
    <source>
        <dbReference type="EMBL" id="KAI5066462.1"/>
    </source>
</evidence>
<keyword evidence="2" id="KW-1185">Reference proteome</keyword>
<evidence type="ECO:0000313" key="2">
    <source>
        <dbReference type="Proteomes" id="UP000886520"/>
    </source>
</evidence>
<name>A0A9D4UF02_ADICA</name>
<comment type="caution">
    <text evidence="1">The sequence shown here is derived from an EMBL/GenBank/DDBJ whole genome shotgun (WGS) entry which is preliminary data.</text>
</comment>
<sequence>MAQVLQKMAQLEKEKGQAILEAKHSKELLKQWEDYYEEEDMEEELDEYGIIDVLEFQIEGSLTEVTLDTYMVNVDDLSTKNYEPAIVPYCGTQSISVVSDT</sequence>
<protein>
    <submittedName>
        <fullName evidence="1">Uncharacterized protein</fullName>
    </submittedName>
</protein>
<proteinExistence type="predicted"/>
<dbReference type="AlphaFoldDB" id="A0A9D4UF02"/>
<gene>
    <name evidence="1" type="ORF">GOP47_0019086</name>
</gene>